<dbReference type="GO" id="GO:0016746">
    <property type="term" value="F:acyltransferase activity"/>
    <property type="evidence" value="ECO:0007669"/>
    <property type="project" value="InterPro"/>
</dbReference>
<accession>A0A499UAV4</accession>
<feature type="region of interest" description="Disordered" evidence="2">
    <location>
        <begin position="59"/>
        <end position="78"/>
    </location>
</feature>
<dbReference type="Gene3D" id="3.30.60.230">
    <property type="entry name" value="Lsr2, dimerization domain"/>
    <property type="match status" value="1"/>
</dbReference>
<dbReference type="EMBL" id="AP019620">
    <property type="protein sequence ID" value="BBJ37853.1"/>
    <property type="molecule type" value="Genomic_DNA"/>
</dbReference>
<proteinExistence type="predicted"/>
<gene>
    <name evidence="5" type="ORF">SSPO_005710</name>
</gene>
<feature type="domain" description="Lsr2 DNA-binding" evidence="4">
    <location>
        <begin position="74"/>
        <end position="108"/>
    </location>
</feature>
<dbReference type="Proteomes" id="UP000463951">
    <property type="component" value="Chromosome"/>
</dbReference>
<dbReference type="InterPro" id="IPR024412">
    <property type="entry name" value="Lsr2_dim_dom"/>
</dbReference>
<dbReference type="Pfam" id="PF11774">
    <property type="entry name" value="Lsr2"/>
    <property type="match status" value="1"/>
</dbReference>
<feature type="domain" description="Lsr2 dimerization" evidence="3">
    <location>
        <begin position="1"/>
        <end position="59"/>
    </location>
</feature>
<dbReference type="Pfam" id="PF23359">
    <property type="entry name" value="Lsr2_DNA-bd"/>
    <property type="match status" value="1"/>
</dbReference>
<sequence>MAQKIVTVYSDDLTGTDSDEVSTHRFSLNGVDYEIDLTPENYDKLDAALRPFIEKGRKLGPTKGMGRMRRGVADGPSAEEVRAWARENGYEVNDRGRVPKEIRDAFDASH</sequence>
<keyword evidence="1" id="KW-0238">DNA-binding</keyword>
<reference evidence="5 6" key="1">
    <citation type="journal article" date="2020" name="Int. J. Syst. Evol. Microbiol.">
        <title>Reclassification of Streptomyces castelarensis and Streptomyces sporoclivatus as later heterotypic synonyms of Streptomyces antimycoticus.</title>
        <authorList>
            <person name="Komaki H."/>
            <person name="Tamura T."/>
        </authorList>
    </citation>
    <scope>NUCLEOTIDE SEQUENCE [LARGE SCALE GENOMIC DNA]</scope>
    <source>
        <strain evidence="5 6">NBRC 100767</strain>
    </source>
</reference>
<evidence type="ECO:0000256" key="1">
    <source>
        <dbReference type="ARBA" id="ARBA00023125"/>
    </source>
</evidence>
<dbReference type="InterPro" id="IPR055370">
    <property type="entry name" value="Lsr2_DNA-bd"/>
</dbReference>
<protein>
    <submittedName>
        <fullName evidence="5">Lsr2 family protein</fullName>
    </submittedName>
</protein>
<evidence type="ECO:0000259" key="3">
    <source>
        <dbReference type="Pfam" id="PF11774"/>
    </source>
</evidence>
<dbReference type="Gene3D" id="4.10.320.10">
    <property type="entry name" value="E3-binding domain"/>
    <property type="match status" value="1"/>
</dbReference>
<evidence type="ECO:0000259" key="4">
    <source>
        <dbReference type="Pfam" id="PF23359"/>
    </source>
</evidence>
<organism evidence="5 6">
    <name type="scientific">Streptomyces antimycoticus</name>
    <dbReference type="NCBI Taxonomy" id="68175"/>
    <lineage>
        <taxon>Bacteria</taxon>
        <taxon>Bacillati</taxon>
        <taxon>Actinomycetota</taxon>
        <taxon>Actinomycetes</taxon>
        <taxon>Kitasatosporales</taxon>
        <taxon>Streptomycetaceae</taxon>
        <taxon>Streptomyces</taxon>
        <taxon>Streptomyces violaceusniger group</taxon>
    </lineage>
</organism>
<evidence type="ECO:0000256" key="2">
    <source>
        <dbReference type="SAM" id="MobiDB-lite"/>
    </source>
</evidence>
<dbReference type="GO" id="GO:0003677">
    <property type="term" value="F:DNA binding"/>
    <property type="evidence" value="ECO:0007669"/>
    <property type="project" value="UniProtKB-KW"/>
</dbReference>
<dbReference type="AlphaFoldDB" id="A0A499UAV4"/>
<evidence type="ECO:0000313" key="5">
    <source>
        <dbReference type="EMBL" id="BBJ37853.1"/>
    </source>
</evidence>
<name>A0A499UAV4_9ACTN</name>
<dbReference type="InterPro" id="IPR036625">
    <property type="entry name" value="E3-bd_dom_sf"/>
</dbReference>
<evidence type="ECO:0000313" key="6">
    <source>
        <dbReference type="Proteomes" id="UP000463951"/>
    </source>
</evidence>
<dbReference type="InterPro" id="IPR042261">
    <property type="entry name" value="Lsr2-like_dimerization"/>
</dbReference>